<evidence type="ECO:0000313" key="2">
    <source>
        <dbReference type="EMBL" id="CAG5079818.1"/>
    </source>
</evidence>
<proteinExistence type="predicted"/>
<protein>
    <submittedName>
        <fullName evidence="2">Oidioi.mRNA.OKI2018_I69.PAR.g9383.t1.cds</fullName>
    </submittedName>
</protein>
<feature type="compositionally biased region" description="Basic and acidic residues" evidence="1">
    <location>
        <begin position="386"/>
        <end position="397"/>
    </location>
</feature>
<sequence>MIGGKTGTRLFDGEPFTKYTVEIFPSAPEGGATGGSFNPTWIPGTQLPEAIYGQSSTALLDTVYVFGGLQVLSRSTRRSEVYALVPEASEWLLIGNMNMARSRAVVVNFGYQLVVLGGCDGGCAAELFTPAISRFQFMNSWVKADGSFSEAGEVWPWSCSVDLCYQIYSDSSIEILRGLGYTTLGTTASTLYETTPAEMELYDLVTDAEEIPFYTTGSSNLIPFETTPSSLLIPYETTASSSLIGTTPSSNIVLYETTPDVSTLLEMKEYEVEETEEKSFLDTLSDTKFTFTTSSPPSECTLSAILCELIGAPSSSESNPKVATTVSSTTPFTLFKKTEQIKEEVDDEIILDTTQIYLETTTTVAPSLTISLDTSTKGPTPSPETGTRKEITRDLFRDSMNFSLNQKTRPTSTTVTQKPSTAETTSDTSNSTEITETKKNEENLTSSPKEEKSKSKQSSSPNSSKNNFDRLFNVMTSLIILALM</sequence>
<evidence type="ECO:0000256" key="1">
    <source>
        <dbReference type="SAM" id="MobiDB-lite"/>
    </source>
</evidence>
<dbReference type="Proteomes" id="UP001158576">
    <property type="component" value="Chromosome PAR"/>
</dbReference>
<dbReference type="EMBL" id="OU015568">
    <property type="protein sequence ID" value="CAG5079818.1"/>
    <property type="molecule type" value="Genomic_DNA"/>
</dbReference>
<feature type="region of interest" description="Disordered" evidence="1">
    <location>
        <begin position="370"/>
        <end position="468"/>
    </location>
</feature>
<feature type="compositionally biased region" description="Low complexity" evidence="1">
    <location>
        <begin position="456"/>
        <end position="466"/>
    </location>
</feature>
<organism evidence="2 3">
    <name type="scientific">Oikopleura dioica</name>
    <name type="common">Tunicate</name>
    <dbReference type="NCBI Taxonomy" id="34765"/>
    <lineage>
        <taxon>Eukaryota</taxon>
        <taxon>Metazoa</taxon>
        <taxon>Chordata</taxon>
        <taxon>Tunicata</taxon>
        <taxon>Appendicularia</taxon>
        <taxon>Copelata</taxon>
        <taxon>Oikopleuridae</taxon>
        <taxon>Oikopleura</taxon>
    </lineage>
</organism>
<gene>
    <name evidence="2" type="ORF">OKIOD_LOCUS941</name>
</gene>
<feature type="compositionally biased region" description="Polar residues" evidence="1">
    <location>
        <begin position="400"/>
        <end position="431"/>
    </location>
</feature>
<accession>A0ABN7RKE1</accession>
<reference evidence="2 3" key="1">
    <citation type="submission" date="2021-04" db="EMBL/GenBank/DDBJ databases">
        <authorList>
            <person name="Bliznina A."/>
        </authorList>
    </citation>
    <scope>NUCLEOTIDE SEQUENCE [LARGE SCALE GENOMIC DNA]</scope>
</reference>
<dbReference type="InterPro" id="IPR015915">
    <property type="entry name" value="Kelch-typ_b-propeller"/>
</dbReference>
<dbReference type="SUPFAM" id="SSF117281">
    <property type="entry name" value="Kelch motif"/>
    <property type="match status" value="1"/>
</dbReference>
<feature type="compositionally biased region" description="Basic and acidic residues" evidence="1">
    <location>
        <begin position="435"/>
        <end position="454"/>
    </location>
</feature>
<name>A0ABN7RKE1_OIKDI</name>
<evidence type="ECO:0000313" key="3">
    <source>
        <dbReference type="Proteomes" id="UP001158576"/>
    </source>
</evidence>
<keyword evidence="3" id="KW-1185">Reference proteome</keyword>
<dbReference type="Gene3D" id="2.120.10.80">
    <property type="entry name" value="Kelch-type beta propeller"/>
    <property type="match status" value="1"/>
</dbReference>
<feature type="compositionally biased region" description="Polar residues" evidence="1">
    <location>
        <begin position="370"/>
        <end position="385"/>
    </location>
</feature>